<evidence type="ECO:0000313" key="3">
    <source>
        <dbReference type="Proteomes" id="UP000265618"/>
    </source>
</evidence>
<dbReference type="Pfam" id="PF14336">
    <property type="entry name" value="GLUCM-like_C"/>
    <property type="match status" value="1"/>
</dbReference>
<sequence length="326" mass="34143">MQQTRACHLIILYTIQHSCHHSMETFPKTQCDTLRVRLKSHWDAVAEMLVIPGTRAEPLHSRLTTDTGGLYTPQQLDRALGTIGTARRVLLTTGFYVPGTQTESGMGGSESDGPPGTALLCLSLLGLSHISGVGVVTERCNEDVVSAALSAVGVRDRVTLHVLPDTEGPLPYASDYDTLISIEKCGVAADGTFRVSALVQGWDKDRTVGVADGGNEIGCGSILSAVHECVTNGSTIACVVPCSALILASVSNWGGYALAALLNTLSPTPLPLDGLASRARAAEHAVLDAGGVHGLTGGWVDGLPVAAHDAFWVKMEGLVERLAKGE</sequence>
<dbReference type="Proteomes" id="UP000265618">
    <property type="component" value="Unassembled WGS sequence"/>
</dbReference>
<dbReference type="EMBL" id="BDIP01001462">
    <property type="protein sequence ID" value="GIQ84452.1"/>
    <property type="molecule type" value="Genomic_DNA"/>
</dbReference>
<keyword evidence="3" id="KW-1185">Reference proteome</keyword>
<gene>
    <name evidence="2" type="ORF">KIPB_005944</name>
</gene>
<dbReference type="AlphaFoldDB" id="A0A9K3CWV1"/>
<dbReference type="PANTHER" id="PTHR32022">
    <property type="entry name" value="D-GLUTAMATE CYCLASE, MITOCHONDRIAL"/>
    <property type="match status" value="1"/>
</dbReference>
<reference evidence="2 3" key="1">
    <citation type="journal article" date="2018" name="PLoS ONE">
        <title>The draft genome of Kipferlia bialata reveals reductive genome evolution in fornicate parasites.</title>
        <authorList>
            <person name="Tanifuji G."/>
            <person name="Takabayashi S."/>
            <person name="Kume K."/>
            <person name="Takagi M."/>
            <person name="Nakayama T."/>
            <person name="Kamikawa R."/>
            <person name="Inagaki Y."/>
            <person name="Hashimoto T."/>
        </authorList>
    </citation>
    <scope>NUCLEOTIDE SEQUENCE [LARGE SCALE GENOMIC DNA]</scope>
    <source>
        <strain evidence="2">NY0173</strain>
    </source>
</reference>
<evidence type="ECO:0000313" key="2">
    <source>
        <dbReference type="EMBL" id="GIQ84452.1"/>
    </source>
</evidence>
<proteinExistence type="predicted"/>
<comment type="caution">
    <text evidence="2">The sequence shown here is derived from an EMBL/GenBank/DDBJ whole genome shotgun (WGS) entry which is preliminary data.</text>
</comment>
<feature type="domain" description="D-glutamate cyclase-like C-terminal" evidence="1">
    <location>
        <begin position="69"/>
        <end position="311"/>
    </location>
</feature>
<dbReference type="InterPro" id="IPR025504">
    <property type="entry name" value="GLUCM_C"/>
</dbReference>
<dbReference type="Gene3D" id="3.90.1640.20">
    <property type="entry name" value="TON_0340"/>
    <property type="match status" value="1"/>
</dbReference>
<accession>A0A9K3CWV1</accession>
<dbReference type="PANTHER" id="PTHR32022:SF10">
    <property type="entry name" value="D-GLUTAMATE CYCLASE, MITOCHONDRIAL"/>
    <property type="match status" value="1"/>
</dbReference>
<evidence type="ECO:0000259" key="1">
    <source>
        <dbReference type="Pfam" id="PF14336"/>
    </source>
</evidence>
<name>A0A9K3CWV1_9EUKA</name>
<protein>
    <recommendedName>
        <fullName evidence="1">D-glutamate cyclase-like C-terminal domain-containing protein</fullName>
    </recommendedName>
</protein>
<organism evidence="2 3">
    <name type="scientific">Kipferlia bialata</name>
    <dbReference type="NCBI Taxonomy" id="797122"/>
    <lineage>
        <taxon>Eukaryota</taxon>
        <taxon>Metamonada</taxon>
        <taxon>Carpediemonas-like organisms</taxon>
        <taxon>Kipferlia</taxon>
    </lineage>
</organism>
<dbReference type="OrthoDB" id="10262538at2759"/>